<comment type="caution">
    <text evidence="5">The sequence shown here is derived from an EMBL/GenBank/DDBJ whole genome shotgun (WGS) entry which is preliminary data.</text>
</comment>
<sequence>CRDMNGKLHEFDSRWRSDACYDCSCTREGIGCCASFKTPTGYNKKKCVRIFNKDTCTYKVVKKDNHSEECSVYKWVG</sequence>
<dbReference type="AlphaFoldDB" id="A0A7K6S8Y1"/>
<evidence type="ECO:0000313" key="5">
    <source>
        <dbReference type="EMBL" id="NWW94307.1"/>
    </source>
</evidence>
<reference evidence="5 6" key="1">
    <citation type="submission" date="2019-09" db="EMBL/GenBank/DDBJ databases">
        <title>Bird 10,000 Genomes (B10K) Project - Family phase.</title>
        <authorList>
            <person name="Zhang G."/>
        </authorList>
    </citation>
    <scope>NUCLEOTIDE SEQUENCE [LARGE SCALE GENOMIC DNA]</scope>
    <source>
        <strain evidence="5">B10K-DU-029-58</strain>
        <tissue evidence="5">Muscle</tissue>
    </source>
</reference>
<dbReference type="InterPro" id="IPR008735">
    <property type="entry name" value="PSP94"/>
</dbReference>
<comment type="subcellular location">
    <subcellularLocation>
        <location evidence="1">Secreted</location>
    </subcellularLocation>
</comment>
<dbReference type="Proteomes" id="UP000570016">
    <property type="component" value="Unassembled WGS sequence"/>
</dbReference>
<dbReference type="PANTHER" id="PTHR10500:SF7">
    <property type="entry name" value="BETA-MICROSEMINOPROTEIN"/>
    <property type="match status" value="1"/>
</dbReference>
<evidence type="ECO:0000256" key="4">
    <source>
        <dbReference type="ARBA" id="ARBA00023157"/>
    </source>
</evidence>
<organism evidence="5 6">
    <name type="scientific">Rhynochetos jubatus</name>
    <name type="common">kagu</name>
    <dbReference type="NCBI Taxonomy" id="54386"/>
    <lineage>
        <taxon>Eukaryota</taxon>
        <taxon>Metazoa</taxon>
        <taxon>Chordata</taxon>
        <taxon>Craniata</taxon>
        <taxon>Vertebrata</taxon>
        <taxon>Euteleostomi</taxon>
        <taxon>Archelosauria</taxon>
        <taxon>Archosauria</taxon>
        <taxon>Dinosauria</taxon>
        <taxon>Saurischia</taxon>
        <taxon>Theropoda</taxon>
        <taxon>Coelurosauria</taxon>
        <taxon>Aves</taxon>
        <taxon>Neognathae</taxon>
        <taxon>Neoaves</taxon>
        <taxon>Phaethontimorphae</taxon>
        <taxon>Eurypygiformes</taxon>
        <taxon>Rhynochetidae</taxon>
        <taxon>Rhynochetos</taxon>
    </lineage>
</organism>
<comment type="similarity">
    <text evidence="2">Belongs to the beta-microseminoprotein family.</text>
</comment>
<evidence type="ECO:0000256" key="2">
    <source>
        <dbReference type="ARBA" id="ARBA00010352"/>
    </source>
</evidence>
<dbReference type="Pfam" id="PF05825">
    <property type="entry name" value="PSP94"/>
    <property type="match status" value="1"/>
</dbReference>
<keyword evidence="3" id="KW-0964">Secreted</keyword>
<dbReference type="Gene3D" id="2.20.25.590">
    <property type="match status" value="1"/>
</dbReference>
<feature type="non-terminal residue" evidence="5">
    <location>
        <position position="77"/>
    </location>
</feature>
<dbReference type="OrthoDB" id="6076852at2759"/>
<dbReference type="EMBL" id="VZRY01005316">
    <property type="protein sequence ID" value="NWW94307.1"/>
    <property type="molecule type" value="Genomic_DNA"/>
</dbReference>
<keyword evidence="4" id="KW-1015">Disulfide bond</keyword>
<evidence type="ECO:0000313" key="6">
    <source>
        <dbReference type="Proteomes" id="UP000570016"/>
    </source>
</evidence>
<dbReference type="GO" id="GO:0005576">
    <property type="term" value="C:extracellular region"/>
    <property type="evidence" value="ECO:0007669"/>
    <property type="project" value="UniProtKB-SubCell"/>
</dbReference>
<proteinExistence type="inferred from homology"/>
<keyword evidence="6" id="KW-1185">Reference proteome</keyword>
<evidence type="ECO:0000256" key="3">
    <source>
        <dbReference type="ARBA" id="ARBA00022525"/>
    </source>
</evidence>
<protein>
    <submittedName>
        <fullName evidence="5">MSMB protein</fullName>
    </submittedName>
</protein>
<evidence type="ECO:0000256" key="1">
    <source>
        <dbReference type="ARBA" id="ARBA00004613"/>
    </source>
</evidence>
<dbReference type="PANTHER" id="PTHR10500">
    <property type="entry name" value="BETA-MICROSEMINOPROTEIN"/>
    <property type="match status" value="1"/>
</dbReference>
<dbReference type="Gene3D" id="2.10.70.10">
    <property type="entry name" value="Complement Module, domain 1"/>
    <property type="match status" value="1"/>
</dbReference>
<feature type="non-terminal residue" evidence="5">
    <location>
        <position position="1"/>
    </location>
</feature>
<gene>
    <name evidence="5" type="primary">Msmb_1</name>
    <name evidence="5" type="ORF">RHYJUB_R03089</name>
</gene>
<accession>A0A7K6S8Y1</accession>
<name>A0A7K6S8Y1_9AVES</name>